<feature type="transmembrane region" description="Helical" evidence="1">
    <location>
        <begin position="349"/>
        <end position="367"/>
    </location>
</feature>
<protein>
    <submittedName>
        <fullName evidence="2">Uncharacterized protein</fullName>
    </submittedName>
</protein>
<proteinExistence type="predicted"/>
<accession>A0A432Z2V1</accession>
<dbReference type="Proteomes" id="UP000287022">
    <property type="component" value="Unassembled WGS sequence"/>
</dbReference>
<evidence type="ECO:0000256" key="1">
    <source>
        <dbReference type="SAM" id="Phobius"/>
    </source>
</evidence>
<keyword evidence="1" id="KW-0472">Membrane</keyword>
<feature type="transmembrane region" description="Helical" evidence="1">
    <location>
        <begin position="392"/>
        <end position="411"/>
    </location>
</feature>
<feature type="transmembrane region" description="Helical" evidence="1">
    <location>
        <begin position="320"/>
        <end position="337"/>
    </location>
</feature>
<evidence type="ECO:0000313" key="2">
    <source>
        <dbReference type="EMBL" id="RUO72197.1"/>
    </source>
</evidence>
<sequence length="413" mass="47326">MHKHKYIGWIPCVNGNLDFGLMKVGIKGGFTDKKISDERIIELNHSASGVSSKHDRLIVLQSRVNWRDTDEHEESLGAFRVFVTAKVSVSDHMDCRSLSGNILLYPKEAEPADKNEVHDVSVHQISHELTKSNISSEFDKLDSQINDPRSITGLHSDCFKASFKFNVTPTGLIRIEQNEGGDELDDESLYLLARQAFYYLKYSIHSHRHHVDEQDSLTTITPETSGCGLRLLGQLKRELTSLSRTQRIDNRLHESNNAKGIIGYAKSLVIALYRENLIDESERDREQKYLENVETSFESQEYTITRAEQKVETIKAKSKVWLGFALISIWGFTNFNFQRSPKVELTGNLSWFWPLLIVIFAFILYLATKEYYSRVSNAQFLVKLYDIRGSRILLKISLALVGMIALVWAWWTS</sequence>
<comment type="caution">
    <text evidence="2">The sequence shown here is derived from an EMBL/GenBank/DDBJ whole genome shotgun (WGS) entry which is preliminary data.</text>
</comment>
<gene>
    <name evidence="2" type="ORF">CWI80_10390</name>
</gene>
<reference evidence="3" key="1">
    <citation type="journal article" date="2018" name="Front. Microbiol.">
        <title>Genome-Based Analysis Reveals the Taxonomy and Diversity of the Family Idiomarinaceae.</title>
        <authorList>
            <person name="Liu Y."/>
            <person name="Lai Q."/>
            <person name="Shao Z."/>
        </authorList>
    </citation>
    <scope>NUCLEOTIDE SEQUENCE [LARGE SCALE GENOMIC DNA]</scope>
    <source>
        <strain evidence="3">c121</strain>
    </source>
</reference>
<dbReference type="RefSeq" id="WP_026860578.1">
    <property type="nucleotide sequence ID" value="NZ_PIQE01000003.1"/>
</dbReference>
<dbReference type="AlphaFoldDB" id="A0A432Z2V1"/>
<keyword evidence="1" id="KW-0812">Transmembrane</keyword>
<dbReference type="EMBL" id="PIQE01000003">
    <property type="protein sequence ID" value="RUO72197.1"/>
    <property type="molecule type" value="Genomic_DNA"/>
</dbReference>
<name>A0A432Z2V1_9GAMM</name>
<evidence type="ECO:0000313" key="3">
    <source>
        <dbReference type="Proteomes" id="UP000287022"/>
    </source>
</evidence>
<organism evidence="2 3">
    <name type="scientific">Pseudidiomarina sediminum</name>
    <dbReference type="NCBI Taxonomy" id="431675"/>
    <lineage>
        <taxon>Bacteria</taxon>
        <taxon>Pseudomonadati</taxon>
        <taxon>Pseudomonadota</taxon>
        <taxon>Gammaproteobacteria</taxon>
        <taxon>Alteromonadales</taxon>
        <taxon>Idiomarinaceae</taxon>
        <taxon>Pseudidiomarina</taxon>
    </lineage>
</organism>
<keyword evidence="3" id="KW-1185">Reference proteome</keyword>
<keyword evidence="1" id="KW-1133">Transmembrane helix</keyword>